<protein>
    <submittedName>
        <fullName evidence="1">Uncharacterized protein</fullName>
    </submittedName>
</protein>
<gene>
    <name evidence="1" type="ORF">JR316_0012488</name>
</gene>
<comment type="caution">
    <text evidence="1">The sequence shown here is derived from an EMBL/GenBank/DDBJ whole genome shotgun (WGS) entry which is preliminary data.</text>
</comment>
<organism evidence="1 2">
    <name type="scientific">Psilocybe cubensis</name>
    <name type="common">Psychedelic mushroom</name>
    <name type="synonym">Stropharia cubensis</name>
    <dbReference type="NCBI Taxonomy" id="181762"/>
    <lineage>
        <taxon>Eukaryota</taxon>
        <taxon>Fungi</taxon>
        <taxon>Dikarya</taxon>
        <taxon>Basidiomycota</taxon>
        <taxon>Agaricomycotina</taxon>
        <taxon>Agaricomycetes</taxon>
        <taxon>Agaricomycetidae</taxon>
        <taxon>Agaricales</taxon>
        <taxon>Agaricineae</taxon>
        <taxon>Strophariaceae</taxon>
        <taxon>Psilocybe</taxon>
    </lineage>
</organism>
<name>A0ACB8GIZ8_PSICU</name>
<sequence length="482" mass="53371">MSLPCIFNPPTEDEHYLLSYDERRALAKLHFGIKRAAGHFGKMAYIVGKKGTEILNQLVHAVLNSNPHHNAVLFQSLNQCWSAEEDNDILKSTKPWGYWWDPGHKAHIIKGGPSESAAQAHSAAPAAAQHSERPTAGVFHPNQPSADASYTILSISSALKHQKSSGSSKKIAPQAPASKAKDSFPSGPQDSKQPFGSHSAAPPVANTWDHMSPIAISDHRPPYCPKCGQPIFTCVMRSLANLRLNLADMRKTADEAVAHFSDLVGRYLIIENIAYEYGRPPFEHNFLFPDEYKLQHPVHPKPDGWNVCLSEMQYNALSQMNDASFCINGIFYSFVALKELSFHPPWLYSTPLSRVVNVQTAPETAAKTLDPNVIPVKPFAVLASSSSANEVFVLDPRASLNNYRENNDDCASSSSSGTSVPADYLEQLAEQIEDEEDFEEFSDVIEDSEVSNDETQSHNDWSYEDEDQDGGYNLNNNFNTLH</sequence>
<keyword evidence="2" id="KW-1185">Reference proteome</keyword>
<proteinExistence type="predicted"/>
<reference evidence="1" key="1">
    <citation type="submission" date="2021-10" db="EMBL/GenBank/DDBJ databases">
        <title>Psilocybe cubensis genome.</title>
        <authorList>
            <person name="Mckernan K.J."/>
            <person name="Crawford S."/>
            <person name="Trippe A."/>
            <person name="Kane L.T."/>
            <person name="Mclaughlin S."/>
        </authorList>
    </citation>
    <scope>NUCLEOTIDE SEQUENCE</scope>
    <source>
        <strain evidence="1">MGC-MH-2018</strain>
    </source>
</reference>
<evidence type="ECO:0000313" key="1">
    <source>
        <dbReference type="EMBL" id="KAH9475377.1"/>
    </source>
</evidence>
<evidence type="ECO:0000313" key="2">
    <source>
        <dbReference type="Proteomes" id="UP000664032"/>
    </source>
</evidence>
<dbReference type="EMBL" id="JAFIQS020000012">
    <property type="protein sequence ID" value="KAH9475377.1"/>
    <property type="molecule type" value="Genomic_DNA"/>
</dbReference>
<accession>A0ACB8GIZ8</accession>
<dbReference type="Proteomes" id="UP000664032">
    <property type="component" value="Unassembled WGS sequence"/>
</dbReference>